<dbReference type="Gene3D" id="3.40.1580.10">
    <property type="entry name" value="SMI1/KNR4-like"/>
    <property type="match status" value="1"/>
</dbReference>
<evidence type="ECO:0000313" key="3">
    <source>
        <dbReference type="Proteomes" id="UP000622552"/>
    </source>
</evidence>
<dbReference type="SUPFAM" id="SSF160631">
    <property type="entry name" value="SMI1/KNR4-like"/>
    <property type="match status" value="1"/>
</dbReference>
<sequence length="212" mass="23137">MTDEITAALAALRQAESDGVVEISAAPPASGGAIRARETGLEPHFGTVTWSAPPSYRAFLTLHNGLRCVRTVDDVDHEFDIAKEDELVELNEDLVHLPEHVTRGDGRALSTNHLVGFAGAGYEAVWCFDVTRPDEAGEYPVYYHHQDDEEGRTRYVDSGEWEFPESAAPDFPSFGAWFTAMVGAFTAAEPPEWFEELGSPGPLFAHAEDATA</sequence>
<dbReference type="InterPro" id="IPR018958">
    <property type="entry name" value="Knr4/Smi1-like_dom"/>
</dbReference>
<accession>A0A8J7GBX3</accession>
<dbReference type="Proteomes" id="UP000622552">
    <property type="component" value="Unassembled WGS sequence"/>
</dbReference>
<gene>
    <name evidence="2" type="ORF">IW245_001878</name>
</gene>
<dbReference type="EMBL" id="JADOUF010000001">
    <property type="protein sequence ID" value="MBG6135684.1"/>
    <property type="molecule type" value="Genomic_DNA"/>
</dbReference>
<dbReference type="RefSeq" id="WP_197002762.1">
    <property type="nucleotide sequence ID" value="NZ_BONS01000002.1"/>
</dbReference>
<protein>
    <recommendedName>
        <fullName evidence="1">Knr4/Smi1-like domain-containing protein</fullName>
    </recommendedName>
</protein>
<dbReference type="Pfam" id="PF09346">
    <property type="entry name" value="SMI1_KNR4"/>
    <property type="match status" value="1"/>
</dbReference>
<evidence type="ECO:0000259" key="1">
    <source>
        <dbReference type="Pfam" id="PF09346"/>
    </source>
</evidence>
<organism evidence="2 3">
    <name type="scientific">Longispora fulva</name>
    <dbReference type="NCBI Taxonomy" id="619741"/>
    <lineage>
        <taxon>Bacteria</taxon>
        <taxon>Bacillati</taxon>
        <taxon>Actinomycetota</taxon>
        <taxon>Actinomycetes</taxon>
        <taxon>Micromonosporales</taxon>
        <taxon>Micromonosporaceae</taxon>
        <taxon>Longispora</taxon>
    </lineage>
</organism>
<evidence type="ECO:0000313" key="2">
    <source>
        <dbReference type="EMBL" id="MBG6135684.1"/>
    </source>
</evidence>
<feature type="domain" description="Knr4/Smi1-like" evidence="1">
    <location>
        <begin position="53"/>
        <end position="152"/>
    </location>
</feature>
<dbReference type="AlphaFoldDB" id="A0A8J7GBX3"/>
<keyword evidence="3" id="KW-1185">Reference proteome</keyword>
<proteinExistence type="predicted"/>
<reference evidence="2" key="1">
    <citation type="submission" date="2020-11" db="EMBL/GenBank/DDBJ databases">
        <title>Sequencing the genomes of 1000 actinobacteria strains.</title>
        <authorList>
            <person name="Klenk H.-P."/>
        </authorList>
    </citation>
    <scope>NUCLEOTIDE SEQUENCE</scope>
    <source>
        <strain evidence="2">DSM 45356</strain>
    </source>
</reference>
<dbReference type="InterPro" id="IPR037883">
    <property type="entry name" value="Knr4/Smi1-like_sf"/>
</dbReference>
<comment type="caution">
    <text evidence="2">The sequence shown here is derived from an EMBL/GenBank/DDBJ whole genome shotgun (WGS) entry which is preliminary data.</text>
</comment>
<name>A0A8J7GBX3_9ACTN</name>